<dbReference type="Gene3D" id="1.10.150.60">
    <property type="entry name" value="ARID DNA-binding domain"/>
    <property type="match status" value="1"/>
</dbReference>
<dbReference type="EMBL" id="NHYE01000767">
    <property type="protein sequence ID" value="PPR03160.1"/>
    <property type="molecule type" value="Genomic_DNA"/>
</dbReference>
<dbReference type="CDD" id="cd16100">
    <property type="entry name" value="ARID"/>
    <property type="match status" value="1"/>
</dbReference>
<comment type="caution">
    <text evidence="6">The sequence shown here is derived from an EMBL/GenBank/DDBJ whole genome shotgun (WGS) entry which is preliminary data.</text>
</comment>
<dbReference type="InterPro" id="IPR001606">
    <property type="entry name" value="ARID_dom"/>
</dbReference>
<evidence type="ECO:0000256" key="2">
    <source>
        <dbReference type="ARBA" id="ARBA00023163"/>
    </source>
</evidence>
<reference evidence="6 7" key="1">
    <citation type="journal article" date="2018" name="Evol. Lett.">
        <title>Horizontal gene cluster transfer increased hallucinogenic mushroom diversity.</title>
        <authorList>
            <person name="Reynolds H.T."/>
            <person name="Vijayakumar V."/>
            <person name="Gluck-Thaler E."/>
            <person name="Korotkin H.B."/>
            <person name="Matheny P.B."/>
            <person name="Slot J.C."/>
        </authorList>
    </citation>
    <scope>NUCLEOTIDE SEQUENCE [LARGE SCALE GENOMIC DNA]</scope>
    <source>
        <strain evidence="6 7">SRW20</strain>
    </source>
</reference>
<evidence type="ECO:0000313" key="6">
    <source>
        <dbReference type="EMBL" id="PPR03160.1"/>
    </source>
</evidence>
<keyword evidence="2" id="KW-0804">Transcription</keyword>
<feature type="region of interest" description="Disordered" evidence="4">
    <location>
        <begin position="109"/>
        <end position="129"/>
    </location>
</feature>
<gene>
    <name evidence="6" type="ORF">CVT26_008011</name>
</gene>
<dbReference type="GO" id="GO:0016514">
    <property type="term" value="C:SWI/SNF complex"/>
    <property type="evidence" value="ECO:0007669"/>
    <property type="project" value="TreeGrafter"/>
</dbReference>
<keyword evidence="1" id="KW-0805">Transcription regulation</keyword>
<feature type="compositionally biased region" description="Polar residues" evidence="4">
    <location>
        <begin position="418"/>
        <end position="434"/>
    </location>
</feature>
<feature type="compositionally biased region" description="Basic and acidic residues" evidence="4">
    <location>
        <begin position="385"/>
        <end position="401"/>
    </location>
</feature>
<protein>
    <recommendedName>
        <fullName evidence="5">ARID domain-containing protein</fullName>
    </recommendedName>
</protein>
<feature type="region of interest" description="Disordered" evidence="4">
    <location>
        <begin position="1516"/>
        <end position="1616"/>
    </location>
</feature>
<evidence type="ECO:0000259" key="5">
    <source>
        <dbReference type="PROSITE" id="PS51011"/>
    </source>
</evidence>
<dbReference type="SUPFAM" id="SSF46774">
    <property type="entry name" value="ARID-like"/>
    <property type="match status" value="1"/>
</dbReference>
<sequence>MVPQNGHQSGRPQQSSFPPNVDSSSFLLDSPQVAKQMAALTAANQARIAQNSRIPTSALPAPGGTSSASYLGGINNSHSFPSGGHDLLTTSSNGHANFQIPNNYGLPNSSANPSFVTDSMSQPGPSRIQPPNSPLKHRQNGFLQGLAGLMAKRGTPLPPSLTGIPSPNYDPNNTVWAIIEPSGEPGCLRLAGKDVDLFRLWTLVLQLGGGPAVTNANGWSSLLPHFDLPEHFPEMQANGSTSVATMLSQYYMAILHPFEEMYKKNMQEQQKKAQLSQQQRQGGMPGQQFPNPMAMGRPGPGMPNIQQQQAMRSSSSNNLMSQGMPSGNGLPQFPQMHGQNRPQNPHQMSAQDSHGSLTPSDIDPLGHSVDSNLLDPEMQGIKRKHDPDDRDLKRVRQKTDPPEGGSMLMSLSSDSASTIQNRQSSQPPTITRQQPMRRKIEYVPLAREVLSYGGRDLQALDTEWNNSVFRRSWRDIADWGTIDIECLSMSIRSRLAIELSYALTTLTLLSTMRGQASGAGFPIYQCPDLMDDVLDLMEEYSFGGPESIPVTSNKEQELKIVTNRELVSLVHDTQDLPFASLEDRQGSKDPSLGPLQRPGMIVLAIVNIIRNLCMFSDNYDFLSSHPRLVSMLLRLCTVEQSESKPPSPASKSLSLSDLLMIRKDTLHVLMMLGVYINLGGTSPSPATLLLARRAFELCASYLVDSTEAVHPLANLQVAGAIPNANRRPPALADIALEAFARFSQIDSNRQVIARAIPSSSLFHLLTNLVHRLPVIDADFLLMQKEFWLSFIEKLVMAIYSLLFLAPYEIKQRTRTDRRLGFKNVMLRLVHKALSLPNHDGRTTYVVVARRAIEAMKLLDKGEELIDTSEPTMPVLSFGMGFSDGNDSSLDKGTGMLGSNRDAALTLLMTREVVQDEVFFNELDIVYVFCLLSCPCTLLYLPNCFHLVLKGSVILKDNYSHPMSEHAPPPTYSQQEPEDSQTRYDHEVSEPQILIIPTSDSVSFQKGFLGAEGERATIEGELQLKAIDHARWGRVTISLRSFESAYHDEIELSFVEVELFRRSSLADSTFPSSLPFSIPLLHDTPQSIQTPHSLLGHNLTATLYPVDGRLPVLSKRLTVHTRRYSSHSLTLPASPEIHSTDDPTRVEVQLPRSTFTSGEPIPLYVTVPPPSRETVVDKGLRLRNVRAELIRVVKVRREPNDDDDADSDSDLGIEESDAQLHVGSSYLDAHAQHSESSSSKMPISPLFLGSSYRAIVAKSGASCRFHSTRPIKLRFVLHQNSSGTPSESHTDLRQLDNDIDHPLITQSTLLHAVSFHLKVHVSFVDRSNQTERISTIVIPVVILPPPAPLPQVSQAVDDAYQKKHDRPPTKTNRQEDFDPSIPHYSENEAGPSMLSHGAPPPFEERDAPPPFFVSAYDTPSTSRLPTFQESENEIILPEVNDLMDEVPVLREVPGEGVIFGFPPDQQFDGHSEDMQRSLTPPPTLEMASRDTDLTALADQPSHITIEAISLVLDQGEETVHVEEQPPPPPAMDDPSDPPPSIDSDFRSPAALRQASPGRAASPSYHTDDVNSTLQTTSVPPSEEVQTSHGHAPPPYLNTVGHHDLESDQVVRPPPYAD</sequence>
<name>A0A409YJI4_9AGAR</name>
<organism evidence="6 7">
    <name type="scientific">Gymnopilus dilepis</name>
    <dbReference type="NCBI Taxonomy" id="231916"/>
    <lineage>
        <taxon>Eukaryota</taxon>
        <taxon>Fungi</taxon>
        <taxon>Dikarya</taxon>
        <taxon>Basidiomycota</taxon>
        <taxon>Agaricomycotina</taxon>
        <taxon>Agaricomycetes</taxon>
        <taxon>Agaricomycetidae</taxon>
        <taxon>Agaricales</taxon>
        <taxon>Agaricineae</taxon>
        <taxon>Hymenogastraceae</taxon>
        <taxon>Gymnopilus</taxon>
    </lineage>
</organism>
<feature type="compositionally biased region" description="Basic and acidic residues" evidence="4">
    <location>
        <begin position="1358"/>
        <end position="1375"/>
    </location>
</feature>
<dbReference type="Proteomes" id="UP000284706">
    <property type="component" value="Unassembled WGS sequence"/>
</dbReference>
<keyword evidence="3" id="KW-0539">Nucleus</keyword>
<dbReference type="InterPro" id="IPR011022">
    <property type="entry name" value="Arrestin_C-like"/>
</dbReference>
<feature type="compositionally biased region" description="Polar residues" evidence="4">
    <location>
        <begin position="304"/>
        <end position="325"/>
    </location>
</feature>
<feature type="compositionally biased region" description="Low complexity" evidence="4">
    <location>
        <begin position="406"/>
        <end position="417"/>
    </location>
</feature>
<feature type="compositionally biased region" description="Low complexity" evidence="4">
    <location>
        <begin position="272"/>
        <end position="297"/>
    </location>
</feature>
<feature type="compositionally biased region" description="Pro residues" evidence="4">
    <location>
        <begin position="1523"/>
        <end position="1539"/>
    </location>
</feature>
<feature type="region of interest" description="Disordered" evidence="4">
    <location>
        <begin position="265"/>
        <end position="435"/>
    </location>
</feature>
<dbReference type="Pfam" id="PF01388">
    <property type="entry name" value="ARID"/>
    <property type="match status" value="1"/>
</dbReference>
<dbReference type="InterPro" id="IPR051232">
    <property type="entry name" value="ARID/SWI1_ChromRemod"/>
</dbReference>
<evidence type="ECO:0000313" key="7">
    <source>
        <dbReference type="Proteomes" id="UP000284706"/>
    </source>
</evidence>
<dbReference type="PROSITE" id="PS51011">
    <property type="entry name" value="ARID"/>
    <property type="match status" value="1"/>
</dbReference>
<feature type="region of interest" description="Disordered" evidence="4">
    <location>
        <begin position="1358"/>
        <end position="1406"/>
    </location>
</feature>
<dbReference type="GO" id="GO:0006357">
    <property type="term" value="P:regulation of transcription by RNA polymerase II"/>
    <property type="evidence" value="ECO:0007669"/>
    <property type="project" value="TreeGrafter"/>
</dbReference>
<evidence type="ECO:0000256" key="4">
    <source>
        <dbReference type="SAM" id="MobiDB-lite"/>
    </source>
</evidence>
<feature type="compositionally biased region" description="Polar residues" evidence="4">
    <location>
        <begin position="1568"/>
        <end position="1587"/>
    </location>
</feature>
<feature type="region of interest" description="Disordered" evidence="4">
    <location>
        <begin position="1"/>
        <end position="26"/>
    </location>
</feature>
<dbReference type="PANTHER" id="PTHR13964">
    <property type="entry name" value="RBP-RELATED"/>
    <property type="match status" value="1"/>
</dbReference>
<feature type="compositionally biased region" description="Polar residues" evidence="4">
    <location>
        <begin position="109"/>
        <end position="124"/>
    </location>
</feature>
<dbReference type="SMART" id="SM01017">
    <property type="entry name" value="Arrestin_C"/>
    <property type="match status" value="1"/>
</dbReference>
<feature type="domain" description="ARID" evidence="5">
    <location>
        <begin position="136"/>
        <end position="263"/>
    </location>
</feature>
<evidence type="ECO:0000256" key="3">
    <source>
        <dbReference type="ARBA" id="ARBA00023242"/>
    </source>
</evidence>
<keyword evidence="7" id="KW-1185">Reference proteome</keyword>
<evidence type="ECO:0000256" key="1">
    <source>
        <dbReference type="ARBA" id="ARBA00023015"/>
    </source>
</evidence>
<dbReference type="PANTHER" id="PTHR13964:SF27">
    <property type="entry name" value="HAT-TRICK, ISOFORM D"/>
    <property type="match status" value="1"/>
</dbReference>
<dbReference type="InParanoid" id="A0A409YJI4"/>
<accession>A0A409YJI4</accession>
<dbReference type="InterPro" id="IPR036431">
    <property type="entry name" value="ARID_dom_sf"/>
</dbReference>
<proteinExistence type="predicted"/>
<dbReference type="STRING" id="231916.A0A409YJI4"/>
<dbReference type="OrthoDB" id="1938591at2759"/>
<dbReference type="SMART" id="SM01014">
    <property type="entry name" value="ARID"/>
    <property type="match status" value="1"/>
</dbReference>
<dbReference type="GO" id="GO:0000976">
    <property type="term" value="F:transcription cis-regulatory region binding"/>
    <property type="evidence" value="ECO:0007669"/>
    <property type="project" value="TreeGrafter"/>
</dbReference>
<feature type="compositionally biased region" description="Polar residues" evidence="4">
    <location>
        <begin position="337"/>
        <end position="359"/>
    </location>
</feature>